<dbReference type="AlphaFoldDB" id="A0A5N0ULS9"/>
<dbReference type="GO" id="GO:0071949">
    <property type="term" value="F:FAD binding"/>
    <property type="evidence" value="ECO:0007669"/>
    <property type="project" value="InterPro"/>
</dbReference>
<evidence type="ECO:0000256" key="2">
    <source>
        <dbReference type="ARBA" id="ARBA00022630"/>
    </source>
</evidence>
<gene>
    <name evidence="5" type="ORF">FPZ12_043050</name>
</gene>
<evidence type="ECO:0000259" key="4">
    <source>
        <dbReference type="Pfam" id="PF01494"/>
    </source>
</evidence>
<dbReference type="InterPro" id="IPR002938">
    <property type="entry name" value="FAD-bd"/>
</dbReference>
<dbReference type="InterPro" id="IPR036188">
    <property type="entry name" value="FAD/NAD-bd_sf"/>
</dbReference>
<dbReference type="SUPFAM" id="SSF51905">
    <property type="entry name" value="FAD/NAD(P)-binding domain"/>
    <property type="match status" value="1"/>
</dbReference>
<dbReference type="Gene3D" id="3.40.30.120">
    <property type="match status" value="1"/>
</dbReference>
<comment type="caution">
    <text evidence="5">The sequence shown here is derived from an EMBL/GenBank/DDBJ whole genome shotgun (WGS) entry which is preliminary data.</text>
</comment>
<evidence type="ECO:0000313" key="6">
    <source>
        <dbReference type="Proteomes" id="UP000319769"/>
    </source>
</evidence>
<dbReference type="Pfam" id="PF21274">
    <property type="entry name" value="Rng_hyd_C"/>
    <property type="match status" value="1"/>
</dbReference>
<dbReference type="PANTHER" id="PTHR43004">
    <property type="entry name" value="TRK SYSTEM POTASSIUM UPTAKE PROTEIN"/>
    <property type="match status" value="1"/>
</dbReference>
<reference evidence="5" key="1">
    <citation type="submission" date="2019-09" db="EMBL/GenBank/DDBJ databases">
        <authorList>
            <person name="Teo W.F.A."/>
            <person name="Duangmal K."/>
        </authorList>
    </citation>
    <scope>NUCLEOTIDE SEQUENCE [LARGE SCALE GENOMIC DNA]</scope>
    <source>
        <strain evidence="5">K81G1</strain>
    </source>
</reference>
<keyword evidence="3" id="KW-0274">FAD</keyword>
<sequence>MIRTPVLIAGAGPSGLAVAIELGRAGIPCCLVEPRTTVTTDRPRAKTTSARTMELLRRWGLADQVRAAAPLPVSYSQDVVFCSRVTGHEITRFSHAFGMYDGRRDELAECGQQIPQPVVEAVLREAVRELPSVTFLTGQRLLSAKDGTGGVRAELSDDVVEAGYLIGCDGAAGLTRDAIGARYEGSSGALPNLNITFTAPGLTEDLLCARAIHYWVLGADVGGIVGPMDLDGTWWAIAQGVREGDPVALVRALLGRDLDVEVRATDPWSARMMLADSYRGERIFLVGDAAHLNPPWGGHGYNTSVGDAVNLGWKLAAVLQGWGGPALLDSYEPERRPVAEQTIAAASAQESRLARAFARADLDTDPAARAEAAKALRAKEGEFHSLGLVLGYHYAASPLVTDDGSPVPEHDLLRYHGSGRPGMRLPHRWLPDGSSLYDHLGPGFTLLGNGNSAPLEREAARLGIPFTVLPTGGESVLVRPDQHIAWRGTTPDPAVLRRAAGHFA</sequence>
<dbReference type="PRINTS" id="PR00420">
    <property type="entry name" value="RNGMNOXGNASE"/>
</dbReference>
<protein>
    <submittedName>
        <fullName evidence="5">2-polyprenyl-6-methoxyphenol hydroxylase</fullName>
    </submittedName>
</protein>
<accession>A0A5N0ULS9</accession>
<name>A0A5N0ULS9_9PSEU</name>
<dbReference type="EMBL" id="VMNW02000138">
    <property type="protein sequence ID" value="KAA9149571.1"/>
    <property type="molecule type" value="Genomic_DNA"/>
</dbReference>
<evidence type="ECO:0000313" key="5">
    <source>
        <dbReference type="EMBL" id="KAA9149571.1"/>
    </source>
</evidence>
<dbReference type="NCBIfam" id="NF004780">
    <property type="entry name" value="PRK06126.1"/>
    <property type="match status" value="1"/>
</dbReference>
<proteinExistence type="predicted"/>
<dbReference type="Gene3D" id="3.30.9.10">
    <property type="entry name" value="D-Amino Acid Oxidase, subunit A, domain 2"/>
    <property type="match status" value="1"/>
</dbReference>
<keyword evidence="2" id="KW-0285">Flavoprotein</keyword>
<dbReference type="PANTHER" id="PTHR43004:SF19">
    <property type="entry name" value="BINDING MONOOXYGENASE, PUTATIVE (JCVI)-RELATED"/>
    <property type="match status" value="1"/>
</dbReference>
<organism evidence="5 6">
    <name type="scientific">Amycolatopsis acidicola</name>
    <dbReference type="NCBI Taxonomy" id="2596893"/>
    <lineage>
        <taxon>Bacteria</taxon>
        <taxon>Bacillati</taxon>
        <taxon>Actinomycetota</taxon>
        <taxon>Actinomycetes</taxon>
        <taxon>Pseudonocardiales</taxon>
        <taxon>Pseudonocardiaceae</taxon>
        <taxon>Amycolatopsis</taxon>
    </lineage>
</organism>
<dbReference type="Proteomes" id="UP000319769">
    <property type="component" value="Unassembled WGS sequence"/>
</dbReference>
<dbReference type="OrthoDB" id="4246007at2"/>
<evidence type="ECO:0000256" key="3">
    <source>
        <dbReference type="ARBA" id="ARBA00022827"/>
    </source>
</evidence>
<dbReference type="InterPro" id="IPR050641">
    <property type="entry name" value="RIFMO-like"/>
</dbReference>
<dbReference type="Pfam" id="PF01494">
    <property type="entry name" value="FAD_binding_3"/>
    <property type="match status" value="1"/>
</dbReference>
<dbReference type="Gene3D" id="3.50.50.60">
    <property type="entry name" value="FAD/NAD(P)-binding domain"/>
    <property type="match status" value="1"/>
</dbReference>
<feature type="domain" description="FAD-binding" evidence="4">
    <location>
        <begin position="3"/>
        <end position="344"/>
    </location>
</feature>
<dbReference type="RefSeq" id="WP_144758513.1">
    <property type="nucleotide sequence ID" value="NZ_VMNW02000138.1"/>
</dbReference>
<evidence type="ECO:0000256" key="1">
    <source>
        <dbReference type="ARBA" id="ARBA00001974"/>
    </source>
</evidence>
<comment type="cofactor">
    <cofactor evidence="1">
        <name>FAD</name>
        <dbReference type="ChEBI" id="CHEBI:57692"/>
    </cofactor>
</comment>
<keyword evidence="6" id="KW-1185">Reference proteome</keyword>
<dbReference type="GO" id="GO:0016709">
    <property type="term" value="F:oxidoreductase activity, acting on paired donors, with incorporation or reduction of molecular oxygen, NAD(P)H as one donor, and incorporation of one atom of oxygen"/>
    <property type="evidence" value="ECO:0007669"/>
    <property type="project" value="UniProtKB-ARBA"/>
</dbReference>